<evidence type="ECO:0008006" key="2">
    <source>
        <dbReference type="Google" id="ProtNLM"/>
    </source>
</evidence>
<evidence type="ECO:0000313" key="1">
    <source>
        <dbReference type="EMBL" id="HGZ42604.1"/>
    </source>
</evidence>
<reference evidence="1" key="1">
    <citation type="journal article" date="2020" name="mSystems">
        <title>Genome- and Community-Level Interaction Insights into Carbon Utilization and Element Cycling Functions of Hydrothermarchaeota in Hydrothermal Sediment.</title>
        <authorList>
            <person name="Zhou Z."/>
            <person name="Liu Y."/>
            <person name="Xu W."/>
            <person name="Pan J."/>
            <person name="Luo Z.H."/>
            <person name="Li M."/>
        </authorList>
    </citation>
    <scope>NUCLEOTIDE SEQUENCE [LARGE SCALE GENOMIC DNA]</scope>
    <source>
        <strain evidence="1">SpSt-381</strain>
    </source>
</reference>
<dbReference type="AlphaFoldDB" id="A0A832I2W3"/>
<name>A0A832I2W3_UNCEI</name>
<gene>
    <name evidence="1" type="ORF">ENR23_04120</name>
</gene>
<proteinExistence type="predicted"/>
<protein>
    <recommendedName>
        <fullName evidence="2">STAS/SEC14 domain-containing protein</fullName>
    </recommendedName>
</protein>
<accession>A0A832I2W3</accession>
<comment type="caution">
    <text evidence="1">The sequence shown here is derived from an EMBL/GenBank/DDBJ whole genome shotgun (WGS) entry which is preliminary data.</text>
</comment>
<dbReference type="EMBL" id="DSQF01000008">
    <property type="protein sequence ID" value="HGZ42604.1"/>
    <property type="molecule type" value="Genomic_DNA"/>
</dbReference>
<organism evidence="1">
    <name type="scientific">Eiseniibacteriota bacterium</name>
    <dbReference type="NCBI Taxonomy" id="2212470"/>
    <lineage>
        <taxon>Bacteria</taxon>
        <taxon>Candidatus Eiseniibacteriota</taxon>
    </lineage>
</organism>
<sequence>MPLSYVARGRVVEVLLAGDYQEDEVSDLARRVRADPALPPSFDLLIDARASNRAPTVAELEMRVATLAALRDRLTGRIAMVVSDDLRFGLARLLEAHLEPFGMDARAFRSVESARAWLEAPPG</sequence>